<comment type="caution">
    <text evidence="4">The sequence shown here is derived from an EMBL/GenBank/DDBJ whole genome shotgun (WGS) entry which is preliminary data.</text>
</comment>
<name>A0A8S1H3P0_9PELO</name>
<dbReference type="Pfam" id="PF00069">
    <property type="entry name" value="Pkinase"/>
    <property type="match status" value="1"/>
</dbReference>
<keyword evidence="5" id="KW-1185">Reference proteome</keyword>
<dbReference type="InterPro" id="IPR050235">
    <property type="entry name" value="CK1_Ser-Thr_kinase"/>
</dbReference>
<evidence type="ECO:0000256" key="1">
    <source>
        <dbReference type="PROSITE-ProRule" id="PRU10141"/>
    </source>
</evidence>
<feature type="compositionally biased region" description="Low complexity" evidence="2">
    <location>
        <begin position="373"/>
        <end position="382"/>
    </location>
</feature>
<keyword evidence="1" id="KW-0067">ATP-binding</keyword>
<dbReference type="InterPro" id="IPR017441">
    <property type="entry name" value="Protein_kinase_ATP_BS"/>
</dbReference>
<dbReference type="Gene3D" id="1.10.510.10">
    <property type="entry name" value="Transferase(Phosphotransferase) domain 1"/>
    <property type="match status" value="1"/>
</dbReference>
<dbReference type="Proteomes" id="UP000835052">
    <property type="component" value="Unassembled WGS sequence"/>
</dbReference>
<evidence type="ECO:0000259" key="3">
    <source>
        <dbReference type="PROSITE" id="PS50011"/>
    </source>
</evidence>
<feature type="binding site" evidence="1">
    <location>
        <position position="63"/>
    </location>
    <ligand>
        <name>ATP</name>
        <dbReference type="ChEBI" id="CHEBI:30616"/>
    </ligand>
</feature>
<dbReference type="PROSITE" id="PS00107">
    <property type="entry name" value="PROTEIN_KINASE_ATP"/>
    <property type="match status" value="1"/>
</dbReference>
<keyword evidence="1" id="KW-0547">Nucleotide-binding</keyword>
<organism evidence="4 5">
    <name type="scientific">Caenorhabditis auriculariae</name>
    <dbReference type="NCBI Taxonomy" id="2777116"/>
    <lineage>
        <taxon>Eukaryota</taxon>
        <taxon>Metazoa</taxon>
        <taxon>Ecdysozoa</taxon>
        <taxon>Nematoda</taxon>
        <taxon>Chromadorea</taxon>
        <taxon>Rhabditida</taxon>
        <taxon>Rhabditina</taxon>
        <taxon>Rhabditomorpha</taxon>
        <taxon>Rhabditoidea</taxon>
        <taxon>Rhabditidae</taxon>
        <taxon>Peloderinae</taxon>
        <taxon>Caenorhabditis</taxon>
    </lineage>
</organism>
<evidence type="ECO:0000313" key="5">
    <source>
        <dbReference type="Proteomes" id="UP000835052"/>
    </source>
</evidence>
<dbReference type="EMBL" id="CAJGYM010000012">
    <property type="protein sequence ID" value="CAD6189754.1"/>
    <property type="molecule type" value="Genomic_DNA"/>
</dbReference>
<reference evidence="4" key="1">
    <citation type="submission" date="2020-10" db="EMBL/GenBank/DDBJ databases">
        <authorList>
            <person name="Kikuchi T."/>
        </authorList>
    </citation>
    <scope>NUCLEOTIDE SEQUENCE</scope>
    <source>
        <strain evidence="4">NKZ352</strain>
    </source>
</reference>
<evidence type="ECO:0000256" key="2">
    <source>
        <dbReference type="SAM" id="MobiDB-lite"/>
    </source>
</evidence>
<dbReference type="AlphaFoldDB" id="A0A8S1H3P0"/>
<feature type="region of interest" description="Disordered" evidence="2">
    <location>
        <begin position="373"/>
        <end position="416"/>
    </location>
</feature>
<dbReference type="GO" id="GO:0005524">
    <property type="term" value="F:ATP binding"/>
    <property type="evidence" value="ECO:0007669"/>
    <property type="project" value="UniProtKB-UniRule"/>
</dbReference>
<dbReference type="PANTHER" id="PTHR11909">
    <property type="entry name" value="CASEIN KINASE-RELATED"/>
    <property type="match status" value="1"/>
</dbReference>
<dbReference type="GO" id="GO:0004672">
    <property type="term" value="F:protein kinase activity"/>
    <property type="evidence" value="ECO:0007669"/>
    <property type="project" value="InterPro"/>
</dbReference>
<dbReference type="PROSITE" id="PS50011">
    <property type="entry name" value="PROTEIN_KINASE_DOM"/>
    <property type="match status" value="1"/>
</dbReference>
<protein>
    <recommendedName>
        <fullName evidence="3">Protein kinase domain-containing protein</fullName>
    </recommendedName>
</protein>
<proteinExistence type="predicted"/>
<dbReference type="SUPFAM" id="SSF56112">
    <property type="entry name" value="Protein kinase-like (PK-like)"/>
    <property type="match status" value="1"/>
</dbReference>
<evidence type="ECO:0000313" key="4">
    <source>
        <dbReference type="EMBL" id="CAD6189754.1"/>
    </source>
</evidence>
<dbReference type="InterPro" id="IPR000719">
    <property type="entry name" value="Prot_kinase_dom"/>
</dbReference>
<dbReference type="SMART" id="SM00220">
    <property type="entry name" value="S_TKc"/>
    <property type="match status" value="1"/>
</dbReference>
<accession>A0A8S1H3P0</accession>
<dbReference type="FunFam" id="1.10.510.10:FF:001002">
    <property type="entry name" value="Protein CBG10779"/>
    <property type="match status" value="1"/>
</dbReference>
<feature type="region of interest" description="Disordered" evidence="2">
    <location>
        <begin position="1"/>
        <end position="24"/>
    </location>
</feature>
<feature type="domain" description="Protein kinase" evidence="3">
    <location>
        <begin position="36"/>
        <end position="303"/>
    </location>
</feature>
<sequence length="434" mass="49828">MSDSETEMTERTTSSEDSSSSNEVPDLGHNLVVFGWIFAEKIGSGGYGSVYRAMKDGMVAAVKSEFSEEKKQNLGNEVRQLRLLQWSEHFCRLYFACKVPYQDSRVNLMFMSFVGRPLSRLRRMMPKKKFTKSTAALLALQCFHAIQDLHSVGLVHRDVKASNFAWDPATRKAIMLDLGFCRRILVEDPETKELKHREPRKSPGFTGTERYCSVFVHREVDQGRRDDMWAWLYMICEFFSGQLPWCDEEESKWVLRMKLEGSEKVVLKCPREMVAIYASIVPLKFKSKPNYALIESKFRQMFLRLDIHESDIMDFEEGSKYYEEHYKGKKTKSEKDFSKKKGSSAGSFCCSMGNGRKDMVELPYVTNAVKSNTSRSSMSSYSDDVNPLALRPPKPKANSIKPPPAPVPHNDQNRLAAGLNRVIRKLVPYKEKHK</sequence>
<dbReference type="OrthoDB" id="5979581at2759"/>
<gene>
    <name evidence="4" type="ORF">CAUJ_LOCUS5673</name>
</gene>
<dbReference type="InterPro" id="IPR011009">
    <property type="entry name" value="Kinase-like_dom_sf"/>
</dbReference>